<accession>A0A9Q0LCW9</accession>
<dbReference type="PANTHER" id="PTHR19411">
    <property type="entry name" value="PROTEIN BUD31-RELATED"/>
    <property type="match status" value="1"/>
</dbReference>
<evidence type="ECO:0000313" key="5">
    <source>
        <dbReference type="EMBL" id="KAJ5080077.1"/>
    </source>
</evidence>
<reference evidence="4" key="1">
    <citation type="submission" date="2022-10" db="EMBL/GenBank/DDBJ databases">
        <title>Novel sulphate-reducing endosymbionts in the free-living metamonad Anaeramoeba.</title>
        <authorList>
            <person name="Jerlstrom-Hultqvist J."/>
            <person name="Cepicka I."/>
            <person name="Gallot-Lavallee L."/>
            <person name="Salas-Leiva D."/>
            <person name="Curtis B.A."/>
            <person name="Zahonova K."/>
            <person name="Pipaliya S."/>
            <person name="Dacks J."/>
            <person name="Roger A.J."/>
        </authorList>
    </citation>
    <scope>NUCLEOTIDE SEQUENCE</scope>
    <source>
        <strain evidence="4">BMAN</strain>
    </source>
</reference>
<gene>
    <name evidence="4" type="ORF">M0811_12132</name>
    <name evidence="5" type="ORF">M0811_14164</name>
</gene>
<comment type="similarity">
    <text evidence="2">Belongs to the BUD31 (G10) family.</text>
</comment>
<comment type="caution">
    <text evidence="4">The sequence shown here is derived from an EMBL/GenBank/DDBJ whole genome shotgun (WGS) entry which is preliminary data.</text>
</comment>
<dbReference type="PRINTS" id="PR00322">
    <property type="entry name" value="G10"/>
</dbReference>
<proteinExistence type="inferred from homology"/>
<dbReference type="InterPro" id="IPR001748">
    <property type="entry name" value="BUD31"/>
</dbReference>
<evidence type="ECO:0000256" key="1">
    <source>
        <dbReference type="ARBA" id="ARBA00004123"/>
    </source>
</evidence>
<dbReference type="GO" id="GO:0005681">
    <property type="term" value="C:spliceosomal complex"/>
    <property type="evidence" value="ECO:0007669"/>
    <property type="project" value="TreeGrafter"/>
</dbReference>
<keyword evidence="3" id="KW-0539">Nucleus</keyword>
<dbReference type="Proteomes" id="UP001149090">
    <property type="component" value="Unassembled WGS sequence"/>
</dbReference>
<dbReference type="OrthoDB" id="277109at2759"/>
<comment type="subcellular location">
    <subcellularLocation>
        <location evidence="1">Nucleus</location>
    </subcellularLocation>
</comment>
<organism evidence="4 6">
    <name type="scientific">Anaeramoeba ignava</name>
    <name type="common">Anaerobic marine amoeba</name>
    <dbReference type="NCBI Taxonomy" id="1746090"/>
    <lineage>
        <taxon>Eukaryota</taxon>
        <taxon>Metamonada</taxon>
        <taxon>Anaeramoebidae</taxon>
        <taxon>Anaeramoeba</taxon>
    </lineage>
</organism>
<keyword evidence="6" id="KW-1185">Reference proteome</keyword>
<sequence>MSLARRRKTKPPKGWEIISDKIEEFDQKMREAESQPHQGKRKNEALWPIFQINHQRSRYIFEMYYKKKEISKELFEYCVKYKIADGPLMEKWKQPGFERLCCLQCIQTRDTTHGNCCICRVPKKDRKSQKPVQCFNCGCRGCG</sequence>
<dbReference type="GO" id="GO:0000398">
    <property type="term" value="P:mRNA splicing, via spliceosome"/>
    <property type="evidence" value="ECO:0007669"/>
    <property type="project" value="TreeGrafter"/>
</dbReference>
<dbReference type="OMA" id="QWEVFQI"/>
<evidence type="ECO:0000313" key="4">
    <source>
        <dbReference type="EMBL" id="KAJ5068960.1"/>
    </source>
</evidence>
<dbReference type="EMBL" id="JAPDFW010000014">
    <property type="protein sequence ID" value="KAJ5080077.1"/>
    <property type="molecule type" value="Genomic_DNA"/>
</dbReference>
<protein>
    <submittedName>
        <fullName evidence="4">Protein bud31</fullName>
    </submittedName>
</protein>
<name>A0A9Q0LCW9_ANAIG</name>
<dbReference type="PANTHER" id="PTHR19411:SF0">
    <property type="entry name" value="PROTEIN BUD31 HOMOLOG"/>
    <property type="match status" value="1"/>
</dbReference>
<evidence type="ECO:0000256" key="3">
    <source>
        <dbReference type="ARBA" id="ARBA00023242"/>
    </source>
</evidence>
<evidence type="ECO:0000256" key="2">
    <source>
        <dbReference type="ARBA" id="ARBA00005287"/>
    </source>
</evidence>
<evidence type="ECO:0000313" key="6">
    <source>
        <dbReference type="Proteomes" id="UP001149090"/>
    </source>
</evidence>
<dbReference type="EMBL" id="JAPDFW010000111">
    <property type="protein sequence ID" value="KAJ5068960.1"/>
    <property type="molecule type" value="Genomic_DNA"/>
</dbReference>
<dbReference type="Pfam" id="PF01125">
    <property type="entry name" value="BUD31"/>
    <property type="match status" value="1"/>
</dbReference>
<dbReference type="AlphaFoldDB" id="A0A9Q0LCW9"/>